<evidence type="ECO:0008006" key="4">
    <source>
        <dbReference type="Google" id="ProtNLM"/>
    </source>
</evidence>
<evidence type="ECO:0000313" key="2">
    <source>
        <dbReference type="EMBL" id="RZS43354.1"/>
    </source>
</evidence>
<dbReference type="Gene3D" id="1.10.101.10">
    <property type="entry name" value="PGBD-like superfamily/PGBD"/>
    <property type="match status" value="1"/>
</dbReference>
<dbReference type="EMBL" id="SGWQ01000002">
    <property type="protein sequence ID" value="RZS43354.1"/>
    <property type="molecule type" value="Genomic_DNA"/>
</dbReference>
<name>A0A4Q7L2I4_9PSEU</name>
<evidence type="ECO:0000256" key="1">
    <source>
        <dbReference type="SAM" id="SignalP"/>
    </source>
</evidence>
<sequence length="282" mass="29797">MSTSKLGALRILLPVALVVGVITAGATAATGAPDQANAAPAVDMERVVVQAHVEPTLGQTDLPGDDSVKVVQEALKAKGHETKVDGWFGSETRGAYSAWQKSLGHSGNGANGIPGPGSLAKLGEGRFTIDRKIDVGGQTTHDGHTVNKRTSDMLTEADGKLSWGIDVTQGSYRPCSGASSCTHNGGGAVDIAAESLSTTQRWETVKALRQVGFAAWLRTPDQANWPYHIHAIAVADTDVHVEAAAQVADYHAGRNGLASHAPDNTPQEYRVPFTWWEQYKRG</sequence>
<evidence type="ECO:0000313" key="3">
    <source>
        <dbReference type="Proteomes" id="UP000294257"/>
    </source>
</evidence>
<feature type="signal peptide" evidence="1">
    <location>
        <begin position="1"/>
        <end position="28"/>
    </location>
</feature>
<dbReference type="InterPro" id="IPR036365">
    <property type="entry name" value="PGBD-like_sf"/>
</dbReference>
<proteinExistence type="predicted"/>
<dbReference type="AlphaFoldDB" id="A0A4Q7L2I4"/>
<dbReference type="InterPro" id="IPR036366">
    <property type="entry name" value="PGBDSf"/>
</dbReference>
<gene>
    <name evidence="2" type="ORF">EV193_102333</name>
</gene>
<comment type="caution">
    <text evidence="2">The sequence shown here is derived from an EMBL/GenBank/DDBJ whole genome shotgun (WGS) entry which is preliminary data.</text>
</comment>
<keyword evidence="1" id="KW-0732">Signal</keyword>
<feature type="chain" id="PRO_5039167961" description="Peptidoglycan binding protein" evidence="1">
    <location>
        <begin position="29"/>
        <end position="282"/>
    </location>
</feature>
<protein>
    <recommendedName>
        <fullName evidence="4">Peptidoglycan binding protein</fullName>
    </recommendedName>
</protein>
<dbReference type="Proteomes" id="UP000294257">
    <property type="component" value="Unassembled WGS sequence"/>
</dbReference>
<dbReference type="OrthoDB" id="5178799at2"/>
<reference evidence="2 3" key="1">
    <citation type="submission" date="2019-02" db="EMBL/GenBank/DDBJ databases">
        <title>Genomic Encyclopedia of Type Strains, Phase IV (KMG-IV): sequencing the most valuable type-strain genomes for metagenomic binning, comparative biology and taxonomic classification.</title>
        <authorList>
            <person name="Goeker M."/>
        </authorList>
    </citation>
    <scope>NUCLEOTIDE SEQUENCE [LARGE SCALE GENOMIC DNA]</scope>
    <source>
        <strain evidence="2 3">DSM 101727</strain>
    </source>
</reference>
<dbReference type="RefSeq" id="WP_130343214.1">
    <property type="nucleotide sequence ID" value="NZ_SGWQ01000002.1"/>
</dbReference>
<keyword evidence="3" id="KW-1185">Reference proteome</keyword>
<dbReference type="SUPFAM" id="SSF47090">
    <property type="entry name" value="PGBD-like"/>
    <property type="match status" value="1"/>
</dbReference>
<organism evidence="2 3">
    <name type="scientific">Herbihabitans rhizosphaerae</name>
    <dbReference type="NCBI Taxonomy" id="1872711"/>
    <lineage>
        <taxon>Bacteria</taxon>
        <taxon>Bacillati</taxon>
        <taxon>Actinomycetota</taxon>
        <taxon>Actinomycetes</taxon>
        <taxon>Pseudonocardiales</taxon>
        <taxon>Pseudonocardiaceae</taxon>
        <taxon>Herbihabitans</taxon>
    </lineage>
</organism>
<accession>A0A4Q7L2I4</accession>